<keyword evidence="1" id="KW-1133">Transmembrane helix</keyword>
<dbReference type="AlphaFoldDB" id="A0A0J8GJP9"/>
<keyword evidence="1" id="KW-0812">Transmembrane</keyword>
<keyword evidence="3" id="KW-1185">Reference proteome</keyword>
<sequence>METEYIRVKYFLVSTPILIAMIYVTYNFSFSALLKVILTTSFAGILLFLSDEEKYKEMKKYRLNLLKNHLMLLGVAIFSFLIFGRVLFSPSDSEILNFIFRFFIALDFLALSNLFSVIVFYLFTSEKFLKKINSEL</sequence>
<protein>
    <submittedName>
        <fullName evidence="2">Uncharacterized protein</fullName>
    </submittedName>
</protein>
<dbReference type="EMBL" id="AZHO01000005">
    <property type="protein sequence ID" value="KMT60973.1"/>
    <property type="molecule type" value="Genomic_DNA"/>
</dbReference>
<gene>
    <name evidence="2" type="ORF">X560_0393</name>
</gene>
<feature type="transmembrane region" description="Helical" evidence="1">
    <location>
        <begin position="70"/>
        <end position="88"/>
    </location>
</feature>
<accession>A0A0J8GJP9</accession>
<evidence type="ECO:0000313" key="2">
    <source>
        <dbReference type="EMBL" id="KMT60973.1"/>
    </source>
</evidence>
<reference evidence="2 3" key="1">
    <citation type="journal article" date="2015" name="Genome Biol. Evol.">
        <title>Comparative Genomics of Listeria Sensu Lato: Genus-Wide Differences in Evolutionary Dynamics and the Progressive Gain of Complex, Potentially Pathogenicity-Related Traits through Lateral Gene Transfer.</title>
        <authorList>
            <person name="Chiara M."/>
            <person name="Caruso M."/>
            <person name="D'Erchia A.M."/>
            <person name="Manzari C."/>
            <person name="Fraccalvieri R."/>
            <person name="Goffredo E."/>
            <person name="Latorre L."/>
            <person name="Miccolupo A."/>
            <person name="Padalino I."/>
            <person name="Santagada G."/>
            <person name="Chiocco D."/>
            <person name="Pesole G."/>
            <person name="Horner D.S."/>
            <person name="Parisi A."/>
        </authorList>
    </citation>
    <scope>NUCLEOTIDE SEQUENCE [LARGE SCALE GENOMIC DNA]</scope>
    <source>
        <strain evidence="2 3">1991</strain>
    </source>
</reference>
<feature type="transmembrane region" description="Helical" evidence="1">
    <location>
        <begin position="100"/>
        <end position="123"/>
    </location>
</feature>
<name>A0A0J8GJP9_9LIST</name>
<dbReference type="Proteomes" id="UP000052258">
    <property type="component" value="Unassembled WGS sequence"/>
</dbReference>
<dbReference type="RefSeq" id="WP_059139859.1">
    <property type="nucleotide sequence ID" value="NZ_KQ130610.1"/>
</dbReference>
<comment type="caution">
    <text evidence="2">The sequence shown here is derived from an EMBL/GenBank/DDBJ whole genome shotgun (WGS) entry which is preliminary data.</text>
</comment>
<proteinExistence type="predicted"/>
<organism evidence="2 3">
    <name type="scientific">Listeria fleischmannii 1991</name>
    <dbReference type="NCBI Taxonomy" id="1430899"/>
    <lineage>
        <taxon>Bacteria</taxon>
        <taxon>Bacillati</taxon>
        <taxon>Bacillota</taxon>
        <taxon>Bacilli</taxon>
        <taxon>Bacillales</taxon>
        <taxon>Listeriaceae</taxon>
        <taxon>Listeria</taxon>
    </lineage>
</organism>
<keyword evidence="1" id="KW-0472">Membrane</keyword>
<feature type="transmembrane region" description="Helical" evidence="1">
    <location>
        <begin position="7"/>
        <end position="26"/>
    </location>
</feature>
<evidence type="ECO:0000256" key="1">
    <source>
        <dbReference type="SAM" id="Phobius"/>
    </source>
</evidence>
<evidence type="ECO:0000313" key="3">
    <source>
        <dbReference type="Proteomes" id="UP000052258"/>
    </source>
</evidence>
<dbReference type="PATRIC" id="fig|1430899.3.peg.403"/>
<feature type="transmembrane region" description="Helical" evidence="1">
    <location>
        <begin position="32"/>
        <end position="49"/>
    </location>
</feature>